<protein>
    <submittedName>
        <fullName evidence="1">Glycosyltransferase</fullName>
    </submittedName>
</protein>
<sequence>MAQPNYLIYTTVTCWDEPPRARHQVAQELRKDGPVYFVEKNRTGRPRIEVREAEPNVFVITPYYWLDYRVRYRTPLINERYHRWLLGQIRSLGVPFELVVSFDYTAPGIHRFFDNVIFYCADDNVGFGNFNPFFINRYHTSTERAVASRARLCVVTSDYMKEKIGRYNPATHVVPLGAPLVDFQLSAFRRREGLPVLGLVGYLDYNLDYDLIDALLQEFIIHFIGPASPANQERLSRHPNARLLGAKTGPDLYHALQDVDCCIAPYDESKLNKGATPNKLWLYLAMGKPAVVTNIPNIRSWQFDEGLVYKCVNEDFVATCRRACAEDRPEKVQERVALARSNSWEARIRTIKYLYYSTHAAPATGVLTPTI</sequence>
<dbReference type="GO" id="GO:0016740">
    <property type="term" value="F:transferase activity"/>
    <property type="evidence" value="ECO:0007669"/>
    <property type="project" value="UniProtKB-KW"/>
</dbReference>
<dbReference type="SUPFAM" id="SSF53756">
    <property type="entry name" value="UDP-Glycosyltransferase/glycogen phosphorylase"/>
    <property type="match status" value="1"/>
</dbReference>
<comment type="caution">
    <text evidence="1">The sequence shown here is derived from an EMBL/GenBank/DDBJ whole genome shotgun (WGS) entry which is preliminary data.</text>
</comment>
<dbReference type="OrthoDB" id="9816564at2"/>
<organism evidence="1 2">
    <name type="scientific">Flaviaesturariibacter aridisoli</name>
    <dbReference type="NCBI Taxonomy" id="2545761"/>
    <lineage>
        <taxon>Bacteria</taxon>
        <taxon>Pseudomonadati</taxon>
        <taxon>Bacteroidota</taxon>
        <taxon>Chitinophagia</taxon>
        <taxon>Chitinophagales</taxon>
        <taxon>Chitinophagaceae</taxon>
        <taxon>Flaviaestuariibacter</taxon>
    </lineage>
</organism>
<proteinExistence type="predicted"/>
<gene>
    <name evidence="1" type="ORF">E0486_12800</name>
</gene>
<dbReference type="RefSeq" id="WP_131852576.1">
    <property type="nucleotide sequence ID" value="NZ_SKFH01000023.1"/>
</dbReference>
<keyword evidence="1" id="KW-0808">Transferase</keyword>
<dbReference type="AlphaFoldDB" id="A0A4R4DYI8"/>
<dbReference type="EMBL" id="SKFH01000023">
    <property type="protein sequence ID" value="TCZ69056.1"/>
    <property type="molecule type" value="Genomic_DNA"/>
</dbReference>
<reference evidence="1 2" key="1">
    <citation type="submission" date="2019-03" db="EMBL/GenBank/DDBJ databases">
        <authorList>
            <person name="Kim M.K.M."/>
        </authorList>
    </citation>
    <scope>NUCLEOTIDE SEQUENCE [LARGE SCALE GENOMIC DNA]</scope>
    <source>
        <strain evidence="1 2">17J68-15</strain>
    </source>
</reference>
<dbReference type="Proteomes" id="UP000295164">
    <property type="component" value="Unassembled WGS sequence"/>
</dbReference>
<dbReference type="Gene3D" id="3.40.50.2000">
    <property type="entry name" value="Glycogen Phosphorylase B"/>
    <property type="match status" value="1"/>
</dbReference>
<evidence type="ECO:0000313" key="1">
    <source>
        <dbReference type="EMBL" id="TCZ69056.1"/>
    </source>
</evidence>
<name>A0A4R4DYI8_9BACT</name>
<keyword evidence="2" id="KW-1185">Reference proteome</keyword>
<accession>A0A4R4DYI8</accession>
<evidence type="ECO:0000313" key="2">
    <source>
        <dbReference type="Proteomes" id="UP000295164"/>
    </source>
</evidence>